<evidence type="ECO:0000256" key="3">
    <source>
        <dbReference type="ARBA" id="ARBA00022516"/>
    </source>
</evidence>
<dbReference type="Pfam" id="PF00487">
    <property type="entry name" value="FA_desaturase"/>
    <property type="match status" value="1"/>
</dbReference>
<dbReference type="PROSITE" id="PS00476">
    <property type="entry name" value="FATTY_ACID_DESATUR_1"/>
    <property type="match status" value="1"/>
</dbReference>
<feature type="transmembrane region" description="Helical" evidence="14">
    <location>
        <begin position="81"/>
        <end position="99"/>
    </location>
</feature>
<sequence>MVSTAVPMLRRDVIRLSCITISFSLLVTIMAISRTQTTTLRHEKGGDVMDENDKLGLDSAETFVGRDYKINGHPWPYRAKGIILFTLLHIGAVIGVCCLHQIKLLTWIFGCVLHVFCQISITAGNHRLWAHRTYKAKLPLRIVLMIGQTTTVQNDIFKWALDHRVHHKYTDTDADPHNAKRGFFFSHIGWLLLNKLPEFNEKSKNIDVSDLLADPVVTFQLRYYTALCTMFGFVMPALVPWGLWGEDFLAAFFTAGILRCVIGHHTTFLVNSAAHAWGNKPYDIRIDPGENIAVSVLTTGEGFHNFHHVFPQDYRTSEHGWRFNLSTAFIDTMSAIGQVTDRRYVSDDVIRRRQKRTDCKKLVLLFSAKDLCKIHKRSKNI</sequence>
<dbReference type="STRING" id="6573.A0A210QS86"/>
<dbReference type="EMBL" id="NEDP02002201">
    <property type="protein sequence ID" value="OWF51602.1"/>
    <property type="molecule type" value="Genomic_DNA"/>
</dbReference>
<protein>
    <submittedName>
        <fullName evidence="16">Acyl-CoA desaturase</fullName>
    </submittedName>
</protein>
<evidence type="ECO:0000256" key="8">
    <source>
        <dbReference type="ARBA" id="ARBA00023002"/>
    </source>
</evidence>
<dbReference type="InterPro" id="IPR005804">
    <property type="entry name" value="FA_desaturase_dom"/>
</dbReference>
<dbReference type="CDD" id="cd03505">
    <property type="entry name" value="Delta9-FADS-like"/>
    <property type="match status" value="1"/>
</dbReference>
<evidence type="ECO:0000256" key="4">
    <source>
        <dbReference type="ARBA" id="ARBA00022692"/>
    </source>
</evidence>
<evidence type="ECO:0000256" key="5">
    <source>
        <dbReference type="ARBA" id="ARBA00022723"/>
    </source>
</evidence>
<evidence type="ECO:0000256" key="10">
    <source>
        <dbReference type="ARBA" id="ARBA00023098"/>
    </source>
</evidence>
<dbReference type="GO" id="GO:0006636">
    <property type="term" value="P:unsaturated fatty acid biosynthetic process"/>
    <property type="evidence" value="ECO:0007669"/>
    <property type="project" value="TreeGrafter"/>
</dbReference>
<keyword evidence="11 14" id="KW-0472">Membrane</keyword>
<evidence type="ECO:0000313" key="16">
    <source>
        <dbReference type="EMBL" id="OWF51602.1"/>
    </source>
</evidence>
<feature type="transmembrane region" description="Helical" evidence="14">
    <location>
        <begin position="223"/>
        <end position="243"/>
    </location>
</feature>
<evidence type="ECO:0000256" key="11">
    <source>
        <dbReference type="ARBA" id="ARBA00023136"/>
    </source>
</evidence>
<proteinExistence type="inferred from homology"/>
<keyword evidence="4 13" id="KW-0812">Transmembrane</keyword>
<reference evidence="16 17" key="1">
    <citation type="journal article" date="2017" name="Nat. Ecol. Evol.">
        <title>Scallop genome provides insights into evolution of bilaterian karyotype and development.</title>
        <authorList>
            <person name="Wang S."/>
            <person name="Zhang J."/>
            <person name="Jiao W."/>
            <person name="Li J."/>
            <person name="Xun X."/>
            <person name="Sun Y."/>
            <person name="Guo X."/>
            <person name="Huan P."/>
            <person name="Dong B."/>
            <person name="Zhang L."/>
            <person name="Hu X."/>
            <person name="Sun X."/>
            <person name="Wang J."/>
            <person name="Zhao C."/>
            <person name="Wang Y."/>
            <person name="Wang D."/>
            <person name="Huang X."/>
            <person name="Wang R."/>
            <person name="Lv J."/>
            <person name="Li Y."/>
            <person name="Zhang Z."/>
            <person name="Liu B."/>
            <person name="Lu W."/>
            <person name="Hui Y."/>
            <person name="Liang J."/>
            <person name="Zhou Z."/>
            <person name="Hou R."/>
            <person name="Li X."/>
            <person name="Liu Y."/>
            <person name="Li H."/>
            <person name="Ning X."/>
            <person name="Lin Y."/>
            <person name="Zhao L."/>
            <person name="Xing Q."/>
            <person name="Dou J."/>
            <person name="Li Y."/>
            <person name="Mao J."/>
            <person name="Guo H."/>
            <person name="Dou H."/>
            <person name="Li T."/>
            <person name="Mu C."/>
            <person name="Jiang W."/>
            <person name="Fu Q."/>
            <person name="Fu X."/>
            <person name="Miao Y."/>
            <person name="Liu J."/>
            <person name="Yu Q."/>
            <person name="Li R."/>
            <person name="Liao H."/>
            <person name="Li X."/>
            <person name="Kong Y."/>
            <person name="Jiang Z."/>
            <person name="Chourrout D."/>
            <person name="Li R."/>
            <person name="Bao Z."/>
        </authorList>
    </citation>
    <scope>NUCLEOTIDE SEQUENCE [LARGE SCALE GENOMIC DNA]</scope>
    <source>
        <strain evidence="16 17">PY_sf001</strain>
    </source>
</reference>
<name>A0A210QS86_MIZYE</name>
<dbReference type="InterPro" id="IPR001522">
    <property type="entry name" value="FADS-1_CS"/>
</dbReference>
<keyword evidence="6" id="KW-0276">Fatty acid metabolism</keyword>
<feature type="domain" description="Fatty acid desaturase" evidence="15">
    <location>
        <begin position="105"/>
        <end position="312"/>
    </location>
</feature>
<keyword evidence="7 14" id="KW-1133">Transmembrane helix</keyword>
<dbReference type="PRINTS" id="PR00075">
    <property type="entry name" value="FACDDSATRASE"/>
</dbReference>
<dbReference type="GO" id="GO:0004768">
    <property type="term" value="F:stearoyl-CoA 9-desaturase activity"/>
    <property type="evidence" value="ECO:0007669"/>
    <property type="project" value="TreeGrafter"/>
</dbReference>
<comment type="domain">
    <text evidence="13">The histidine box domains are involved in binding the catalytic metal ions.</text>
</comment>
<organism evidence="16 17">
    <name type="scientific">Mizuhopecten yessoensis</name>
    <name type="common">Japanese scallop</name>
    <name type="synonym">Patinopecten yessoensis</name>
    <dbReference type="NCBI Taxonomy" id="6573"/>
    <lineage>
        <taxon>Eukaryota</taxon>
        <taxon>Metazoa</taxon>
        <taxon>Spiralia</taxon>
        <taxon>Lophotrochozoa</taxon>
        <taxon>Mollusca</taxon>
        <taxon>Bivalvia</taxon>
        <taxon>Autobranchia</taxon>
        <taxon>Pteriomorphia</taxon>
        <taxon>Pectinida</taxon>
        <taxon>Pectinoidea</taxon>
        <taxon>Pectinidae</taxon>
        <taxon>Mizuhopecten</taxon>
    </lineage>
</organism>
<keyword evidence="8 13" id="KW-0560">Oxidoreductase</keyword>
<comment type="similarity">
    <text evidence="2 13">Belongs to the fatty acid desaturase type 1 family.</text>
</comment>
<dbReference type="GO" id="GO:0005789">
    <property type="term" value="C:endoplasmic reticulum membrane"/>
    <property type="evidence" value="ECO:0007669"/>
    <property type="project" value="TreeGrafter"/>
</dbReference>
<dbReference type="AlphaFoldDB" id="A0A210QS86"/>
<keyword evidence="12 13" id="KW-0275">Fatty acid biosynthesis</keyword>
<dbReference type="InterPro" id="IPR015876">
    <property type="entry name" value="Acyl-CoA_DS"/>
</dbReference>
<evidence type="ECO:0000256" key="1">
    <source>
        <dbReference type="ARBA" id="ARBA00004141"/>
    </source>
</evidence>
<keyword evidence="5" id="KW-0479">Metal-binding</keyword>
<evidence type="ECO:0000256" key="9">
    <source>
        <dbReference type="ARBA" id="ARBA00023004"/>
    </source>
</evidence>
<comment type="cofactor">
    <cofactor evidence="13">
        <name>Fe(2+)</name>
        <dbReference type="ChEBI" id="CHEBI:29033"/>
    </cofactor>
</comment>
<keyword evidence="10" id="KW-0443">Lipid metabolism</keyword>
<keyword evidence="3 13" id="KW-0444">Lipid biosynthesis</keyword>
<evidence type="ECO:0000256" key="6">
    <source>
        <dbReference type="ARBA" id="ARBA00022832"/>
    </source>
</evidence>
<dbReference type="OrthoDB" id="10260134at2759"/>
<evidence type="ECO:0000313" key="17">
    <source>
        <dbReference type="Proteomes" id="UP000242188"/>
    </source>
</evidence>
<gene>
    <name evidence="16" type="ORF">KP79_PYT06480</name>
</gene>
<keyword evidence="17" id="KW-1185">Reference proteome</keyword>
<evidence type="ECO:0000259" key="15">
    <source>
        <dbReference type="Pfam" id="PF00487"/>
    </source>
</evidence>
<evidence type="ECO:0000256" key="13">
    <source>
        <dbReference type="RuleBase" id="RU000581"/>
    </source>
</evidence>
<dbReference type="PANTHER" id="PTHR11351">
    <property type="entry name" value="ACYL-COA DESATURASE"/>
    <property type="match status" value="1"/>
</dbReference>
<accession>A0A210QS86</accession>
<comment type="subcellular location">
    <subcellularLocation>
        <location evidence="1">Membrane</location>
        <topology evidence="1">Multi-pass membrane protein</topology>
    </subcellularLocation>
</comment>
<feature type="transmembrane region" description="Helical" evidence="14">
    <location>
        <begin position="12"/>
        <end position="32"/>
    </location>
</feature>
<dbReference type="GO" id="GO:0005506">
    <property type="term" value="F:iron ion binding"/>
    <property type="evidence" value="ECO:0007669"/>
    <property type="project" value="TreeGrafter"/>
</dbReference>
<evidence type="ECO:0000256" key="12">
    <source>
        <dbReference type="ARBA" id="ARBA00023160"/>
    </source>
</evidence>
<keyword evidence="9" id="KW-0408">Iron</keyword>
<comment type="caution">
    <text evidence="16">The sequence shown here is derived from an EMBL/GenBank/DDBJ whole genome shotgun (WGS) entry which is preliminary data.</text>
</comment>
<evidence type="ECO:0000256" key="2">
    <source>
        <dbReference type="ARBA" id="ARBA00009295"/>
    </source>
</evidence>
<evidence type="ECO:0000256" key="7">
    <source>
        <dbReference type="ARBA" id="ARBA00022989"/>
    </source>
</evidence>
<dbReference type="Proteomes" id="UP000242188">
    <property type="component" value="Unassembled WGS sequence"/>
</dbReference>
<dbReference type="PANTHER" id="PTHR11351:SF31">
    <property type="entry name" value="DESATURASE 1, ISOFORM A-RELATED"/>
    <property type="match status" value="1"/>
</dbReference>
<evidence type="ECO:0000256" key="14">
    <source>
        <dbReference type="SAM" id="Phobius"/>
    </source>
</evidence>